<name>A0ABQ1QRQ3_9FLAO</name>
<dbReference type="PROSITE" id="PS01124">
    <property type="entry name" value="HTH_ARAC_FAMILY_2"/>
    <property type="match status" value="1"/>
</dbReference>
<sequence>MTSVSNPASSQASKRIALVLESSDYLRLLDAYQLNLFNQKFQNSLAKTIQHGNGSVLRVDDASCRAVFPSATSAIFAAHKIHDDFKYVTPKIIKSNRRLHMALAPLPAGHPSTSSSSVFFEELTLLCEFLRFNFVITREVRKAYRKENKHAEIDEELIYVISEKEKVFFKALMAYVQQSWAKNSFNGEEMAKATGYSLAQCNRKVKKLTGKTPYAFLKEYRLRKALKSLHDSHSQIGKLAREHGFKSGTHFTRSFQEAFGILPSKYAQLSG</sequence>
<proteinExistence type="predicted"/>
<dbReference type="PROSITE" id="PS00041">
    <property type="entry name" value="HTH_ARAC_FAMILY_1"/>
    <property type="match status" value="1"/>
</dbReference>
<evidence type="ECO:0000313" key="5">
    <source>
        <dbReference type="EMBL" id="GGD39133.1"/>
    </source>
</evidence>
<protein>
    <recommendedName>
        <fullName evidence="4">HTH araC/xylS-type domain-containing protein</fullName>
    </recommendedName>
</protein>
<organism evidence="5 6">
    <name type="scientific">Muriicola marianensis</name>
    <dbReference type="NCBI Taxonomy" id="1324801"/>
    <lineage>
        <taxon>Bacteria</taxon>
        <taxon>Pseudomonadati</taxon>
        <taxon>Bacteroidota</taxon>
        <taxon>Flavobacteriia</taxon>
        <taxon>Flavobacteriales</taxon>
        <taxon>Flavobacteriaceae</taxon>
        <taxon>Muriicola</taxon>
    </lineage>
</organism>
<dbReference type="SUPFAM" id="SSF46689">
    <property type="entry name" value="Homeodomain-like"/>
    <property type="match status" value="1"/>
</dbReference>
<dbReference type="SMART" id="SM00342">
    <property type="entry name" value="HTH_ARAC"/>
    <property type="match status" value="1"/>
</dbReference>
<dbReference type="PRINTS" id="PR00032">
    <property type="entry name" value="HTHARAC"/>
</dbReference>
<evidence type="ECO:0000256" key="1">
    <source>
        <dbReference type="ARBA" id="ARBA00023015"/>
    </source>
</evidence>
<feature type="domain" description="HTH araC/xylS-type" evidence="4">
    <location>
        <begin position="170"/>
        <end position="269"/>
    </location>
</feature>
<keyword evidence="1" id="KW-0805">Transcription regulation</keyword>
<keyword evidence="3" id="KW-0804">Transcription</keyword>
<gene>
    <name evidence="5" type="ORF">GCM10011361_02830</name>
</gene>
<keyword evidence="2" id="KW-0238">DNA-binding</keyword>
<dbReference type="InterPro" id="IPR009057">
    <property type="entry name" value="Homeodomain-like_sf"/>
</dbReference>
<evidence type="ECO:0000256" key="2">
    <source>
        <dbReference type="ARBA" id="ARBA00023125"/>
    </source>
</evidence>
<evidence type="ECO:0000256" key="3">
    <source>
        <dbReference type="ARBA" id="ARBA00023163"/>
    </source>
</evidence>
<dbReference type="InterPro" id="IPR018060">
    <property type="entry name" value="HTH_AraC"/>
</dbReference>
<dbReference type="Pfam" id="PF12833">
    <property type="entry name" value="HTH_18"/>
    <property type="match status" value="1"/>
</dbReference>
<dbReference type="InterPro" id="IPR020449">
    <property type="entry name" value="Tscrpt_reg_AraC-type_HTH"/>
</dbReference>
<dbReference type="Gene3D" id="1.10.10.60">
    <property type="entry name" value="Homeodomain-like"/>
    <property type="match status" value="1"/>
</dbReference>
<dbReference type="InterPro" id="IPR018062">
    <property type="entry name" value="HTH_AraC-typ_CS"/>
</dbReference>
<evidence type="ECO:0000313" key="6">
    <source>
        <dbReference type="Proteomes" id="UP000625780"/>
    </source>
</evidence>
<comment type="caution">
    <text evidence="5">The sequence shown here is derived from an EMBL/GenBank/DDBJ whole genome shotgun (WGS) entry which is preliminary data.</text>
</comment>
<dbReference type="PANTHER" id="PTHR43280:SF2">
    <property type="entry name" value="HTH-TYPE TRANSCRIPTIONAL REGULATOR EXSA"/>
    <property type="match status" value="1"/>
</dbReference>
<keyword evidence="6" id="KW-1185">Reference proteome</keyword>
<dbReference type="Proteomes" id="UP000625780">
    <property type="component" value="Unassembled WGS sequence"/>
</dbReference>
<evidence type="ECO:0000259" key="4">
    <source>
        <dbReference type="PROSITE" id="PS01124"/>
    </source>
</evidence>
<dbReference type="PANTHER" id="PTHR43280">
    <property type="entry name" value="ARAC-FAMILY TRANSCRIPTIONAL REGULATOR"/>
    <property type="match status" value="1"/>
</dbReference>
<accession>A0ABQ1QRQ3</accession>
<reference evidence="6" key="1">
    <citation type="journal article" date="2019" name="Int. J. Syst. Evol. Microbiol.">
        <title>The Global Catalogue of Microorganisms (GCM) 10K type strain sequencing project: providing services to taxonomists for standard genome sequencing and annotation.</title>
        <authorList>
            <consortium name="The Broad Institute Genomics Platform"/>
            <consortium name="The Broad Institute Genome Sequencing Center for Infectious Disease"/>
            <person name="Wu L."/>
            <person name="Ma J."/>
        </authorList>
    </citation>
    <scope>NUCLEOTIDE SEQUENCE [LARGE SCALE GENOMIC DNA]</scope>
    <source>
        <strain evidence="6">CGMCC 1.12606</strain>
    </source>
</reference>
<dbReference type="EMBL" id="BMFH01000001">
    <property type="protein sequence ID" value="GGD39133.1"/>
    <property type="molecule type" value="Genomic_DNA"/>
</dbReference>